<evidence type="ECO:0000256" key="1">
    <source>
        <dbReference type="SAM" id="Phobius"/>
    </source>
</evidence>
<protein>
    <submittedName>
        <fullName evidence="2">Uncharacterized protein</fullName>
    </submittedName>
</protein>
<reference evidence="2 3" key="1">
    <citation type="submission" date="2016-07" db="EMBL/GenBank/DDBJ databases">
        <title>Pervasive Adenine N6-methylation of Active Genes in Fungi.</title>
        <authorList>
            <consortium name="DOE Joint Genome Institute"/>
            <person name="Mondo S.J."/>
            <person name="Dannebaum R.O."/>
            <person name="Kuo R.C."/>
            <person name="Labutti K."/>
            <person name="Haridas S."/>
            <person name="Kuo A."/>
            <person name="Salamov A."/>
            <person name="Ahrendt S.R."/>
            <person name="Lipzen A."/>
            <person name="Sullivan W."/>
            <person name="Andreopoulos W.B."/>
            <person name="Clum A."/>
            <person name="Lindquist E."/>
            <person name="Daum C."/>
            <person name="Ramamoorthy G.K."/>
            <person name="Gryganskyi A."/>
            <person name="Culley D."/>
            <person name="Magnuson J.K."/>
            <person name="James T.Y."/>
            <person name="O'Malley M.A."/>
            <person name="Stajich J.E."/>
            <person name="Spatafora J.W."/>
            <person name="Visel A."/>
            <person name="Grigoriev I.V."/>
        </authorList>
    </citation>
    <scope>NUCLEOTIDE SEQUENCE [LARGE SCALE GENOMIC DNA]</scope>
    <source>
        <strain evidence="2 3">CBS 129021</strain>
    </source>
</reference>
<dbReference type="EMBL" id="MCFJ01000008">
    <property type="protein sequence ID" value="ORY63479.1"/>
    <property type="molecule type" value="Genomic_DNA"/>
</dbReference>
<comment type="caution">
    <text evidence="2">The sequence shown here is derived from an EMBL/GenBank/DDBJ whole genome shotgun (WGS) entry which is preliminary data.</text>
</comment>
<keyword evidence="1" id="KW-0472">Membrane</keyword>
<evidence type="ECO:0000313" key="2">
    <source>
        <dbReference type="EMBL" id="ORY63479.1"/>
    </source>
</evidence>
<dbReference type="Proteomes" id="UP000193689">
    <property type="component" value="Unassembled WGS sequence"/>
</dbReference>
<feature type="transmembrane region" description="Helical" evidence="1">
    <location>
        <begin position="89"/>
        <end position="107"/>
    </location>
</feature>
<organism evidence="2 3">
    <name type="scientific">Pseudomassariella vexata</name>
    <dbReference type="NCBI Taxonomy" id="1141098"/>
    <lineage>
        <taxon>Eukaryota</taxon>
        <taxon>Fungi</taxon>
        <taxon>Dikarya</taxon>
        <taxon>Ascomycota</taxon>
        <taxon>Pezizomycotina</taxon>
        <taxon>Sordariomycetes</taxon>
        <taxon>Xylariomycetidae</taxon>
        <taxon>Amphisphaeriales</taxon>
        <taxon>Pseudomassariaceae</taxon>
        <taxon>Pseudomassariella</taxon>
    </lineage>
</organism>
<name>A0A1Y2DWA7_9PEZI</name>
<keyword evidence="1" id="KW-0812">Transmembrane</keyword>
<dbReference type="InParanoid" id="A0A1Y2DWA7"/>
<keyword evidence="3" id="KW-1185">Reference proteome</keyword>
<gene>
    <name evidence="2" type="ORF">BCR38DRAFT_229096</name>
</gene>
<feature type="transmembrane region" description="Helical" evidence="1">
    <location>
        <begin position="132"/>
        <end position="154"/>
    </location>
</feature>
<evidence type="ECO:0000313" key="3">
    <source>
        <dbReference type="Proteomes" id="UP000193689"/>
    </source>
</evidence>
<accession>A0A1Y2DWA7</accession>
<dbReference type="AlphaFoldDB" id="A0A1Y2DWA7"/>
<proteinExistence type="predicted"/>
<sequence>MFGRVTVASEGDRNRSRCRALTMLGGSFLGPSGLQPPEWNPCTITNLQGTNTTPTFDHPGQDCYSHSTIRLMHLRSLLRHAMPRSCHEPVACLVAALALSISISHGVGESCHWLSSHQPCSSRHFQPLSTSVHFLCLSWASSFIRLCFIFRCWASAGGSRVSLLSFWYYLPIVLKLLAFVSGSWIFPT</sequence>
<dbReference type="RefSeq" id="XP_040715136.1">
    <property type="nucleotide sequence ID" value="XM_040854304.1"/>
</dbReference>
<keyword evidence="1" id="KW-1133">Transmembrane helix</keyword>
<feature type="transmembrane region" description="Helical" evidence="1">
    <location>
        <begin position="166"/>
        <end position="186"/>
    </location>
</feature>
<dbReference type="GeneID" id="63770516"/>